<comment type="cofactor">
    <cofactor evidence="10">
        <name>FMN</name>
        <dbReference type="ChEBI" id="CHEBI:58210"/>
    </cofactor>
</comment>
<evidence type="ECO:0000313" key="14">
    <source>
        <dbReference type="Proteomes" id="UP000649345"/>
    </source>
</evidence>
<dbReference type="GO" id="GO:0005886">
    <property type="term" value="C:plasma membrane"/>
    <property type="evidence" value="ECO:0007669"/>
    <property type="project" value="UniProtKB-SubCell"/>
</dbReference>
<name>A0A923LBN6_9FIRM</name>
<evidence type="ECO:0000256" key="9">
    <source>
        <dbReference type="ARBA" id="ARBA00023136"/>
    </source>
</evidence>
<protein>
    <recommendedName>
        <fullName evidence="10 11">Multifunctional fusion protein</fullName>
    </recommendedName>
    <domain>
        <recommendedName>
            <fullName evidence="10">Ion-translocating oxidoreductase complex subunit D</fullName>
            <ecNumber evidence="10">7.-.-.-</ecNumber>
        </recommendedName>
        <alternativeName>
            <fullName evidence="10">Rnf electron transport complex subunit D</fullName>
        </alternativeName>
    </domain>
    <domain>
        <recommendedName>
            <fullName evidence="11">Ion-translocating oxidoreductase complex subunit G</fullName>
        </recommendedName>
        <alternativeName>
            <fullName evidence="11">Rnf electron transport complex subunit G</fullName>
        </alternativeName>
    </domain>
</protein>
<feature type="transmembrane region" description="Helical" evidence="10">
    <location>
        <begin position="75"/>
        <end position="93"/>
    </location>
</feature>
<comment type="similarity">
    <text evidence="11">Belongs to the RnfG family.</text>
</comment>
<comment type="caution">
    <text evidence="13">The sequence shown here is derived from an EMBL/GenBank/DDBJ whole genome shotgun (WGS) entry which is preliminary data.</text>
</comment>
<evidence type="ECO:0000256" key="1">
    <source>
        <dbReference type="ARBA" id="ARBA00022448"/>
    </source>
</evidence>
<comment type="similarity">
    <text evidence="10">Belongs to the NqrB/RnfD family.</text>
</comment>
<dbReference type="AlphaFoldDB" id="A0A923LBN6"/>
<dbReference type="EMBL" id="JACOOR010000003">
    <property type="protein sequence ID" value="MBC5659338.1"/>
    <property type="molecule type" value="Genomic_DNA"/>
</dbReference>
<keyword evidence="10" id="KW-1003">Cell membrane</keyword>
<feature type="transmembrane region" description="Helical" evidence="10">
    <location>
        <begin position="200"/>
        <end position="218"/>
    </location>
</feature>
<dbReference type="HAMAP" id="MF_00479">
    <property type="entry name" value="RsxG_RnfG"/>
    <property type="match status" value="1"/>
</dbReference>
<feature type="transmembrane region" description="Helical" evidence="10">
    <location>
        <begin position="317"/>
        <end position="336"/>
    </location>
</feature>
<dbReference type="InterPro" id="IPR011303">
    <property type="entry name" value="RnfD_bac"/>
</dbReference>
<sequence>MSKLMNVSSSPHVRSKLTTRHVMCDVILALLPATVMGVYHFGFSALVTILVSIAAAVLTEFLFDKATGKENTITDCSAIVTGLLLALCLPNGVPLYIPILGSLFAILFTKCCFGGLGHNFMNPALSGRCFLLISFASVMSTYTVDGVSSATPLADLAAGNSVSLMQTFLGLNNGVIGCSAAGLLLGGIYLLIVGGITWEIPVSVLVSFTAFIALFGGHGFDVQYLLLQLAGGGIVMGAFFMATDPVTCPLASGGQLIYGVALGILAAVFRVFGTSADSVSYAIIICNMFVPLIDEISIPKPFGYRKRKEGGKKIPTAAIALCVITLVAGVALSGVYKMTEGKIAEQQLAAKAASYQEVCPDAVEFTYDDALTAKVDALNGEVYGTDFGKAYINEVIVGKDASGNVTGYVISASSGDGMEGEITMSVGMAADGTVTGISFTVLNETAGLGSLVGEDAFKSQFDGVKADKFTLFKSGGASAPGEINGVSGATISSSAVVNAVNAAVDFFENDIQQGGN</sequence>
<comment type="function">
    <text evidence="10">Part of a membrane-bound complex that couples electron transfer with translocation of ions across the membrane.</text>
</comment>
<dbReference type="InterPro" id="IPR007329">
    <property type="entry name" value="FMN-bd"/>
</dbReference>
<dbReference type="PANTHER" id="PTHR30578:SF0">
    <property type="entry name" value="ION-TRANSLOCATING OXIDOREDUCTASE COMPLEX SUBUNIT D"/>
    <property type="match status" value="1"/>
</dbReference>
<keyword evidence="2 10" id="KW-0597">Phosphoprotein</keyword>
<gene>
    <name evidence="10" type="primary">rnfD</name>
    <name evidence="11" type="synonym">rnfG</name>
    <name evidence="13" type="ORF">H8S44_06100</name>
</gene>
<keyword evidence="8 10" id="KW-1133">Transmembrane helix</keyword>
<dbReference type="GO" id="GO:0010181">
    <property type="term" value="F:FMN binding"/>
    <property type="evidence" value="ECO:0007669"/>
    <property type="project" value="InterPro"/>
</dbReference>
<evidence type="ECO:0000256" key="4">
    <source>
        <dbReference type="ARBA" id="ARBA00022643"/>
    </source>
</evidence>
<dbReference type="Proteomes" id="UP000649345">
    <property type="component" value="Unassembled WGS sequence"/>
</dbReference>
<dbReference type="InterPro" id="IPR010209">
    <property type="entry name" value="Ion_transpt_RnfG/RsxG"/>
</dbReference>
<evidence type="ECO:0000256" key="8">
    <source>
        <dbReference type="ARBA" id="ARBA00022989"/>
    </source>
</evidence>
<dbReference type="NCBIfam" id="TIGR01947">
    <property type="entry name" value="rnfG"/>
    <property type="match status" value="1"/>
</dbReference>
<dbReference type="SMART" id="SM00900">
    <property type="entry name" value="FMN_bind"/>
    <property type="match status" value="1"/>
</dbReference>
<comment type="subcellular location">
    <subcellularLocation>
        <location evidence="10">Cell membrane</location>
        <topology evidence="10">Multi-pass membrane protein</topology>
    </subcellularLocation>
    <subcellularLocation>
        <location evidence="11">Cell membrane</location>
        <topology evidence="11">Single-pass membrane protein</topology>
    </subcellularLocation>
</comment>
<evidence type="ECO:0000313" key="13">
    <source>
        <dbReference type="EMBL" id="MBC5659338.1"/>
    </source>
</evidence>
<comment type="subunit">
    <text evidence="10">The complex is composed of six subunits: RnfA, RnfB, RnfC, RnfD, RnfE and RnfG.</text>
</comment>
<feature type="transmembrane region" description="Helical" evidence="10">
    <location>
        <begin position="174"/>
        <end position="193"/>
    </location>
</feature>
<dbReference type="GO" id="GO:0009055">
    <property type="term" value="F:electron transfer activity"/>
    <property type="evidence" value="ECO:0007669"/>
    <property type="project" value="InterPro"/>
</dbReference>
<dbReference type="Pfam" id="PF04205">
    <property type="entry name" value="FMN_bind"/>
    <property type="match status" value="1"/>
</dbReference>
<reference evidence="13" key="1">
    <citation type="submission" date="2020-08" db="EMBL/GenBank/DDBJ databases">
        <title>Genome public.</title>
        <authorList>
            <person name="Liu C."/>
            <person name="Sun Q."/>
        </authorList>
    </citation>
    <scope>NUCLEOTIDE SEQUENCE</scope>
    <source>
        <strain evidence="13">NSJ-68</strain>
    </source>
</reference>
<keyword evidence="6 10" id="KW-1278">Translocase</keyword>
<evidence type="ECO:0000256" key="5">
    <source>
        <dbReference type="ARBA" id="ARBA00022692"/>
    </source>
</evidence>
<dbReference type="HAMAP" id="MF_00462">
    <property type="entry name" value="RsxD_RnfD"/>
    <property type="match status" value="1"/>
</dbReference>
<feature type="transmembrane region" description="Helical" evidence="10">
    <location>
        <begin position="279"/>
        <end position="296"/>
    </location>
</feature>
<keyword evidence="14" id="KW-1185">Reference proteome</keyword>
<organism evidence="13 14">
    <name type="scientific">Anaerosacchariphilus hominis</name>
    <dbReference type="NCBI Taxonomy" id="2763017"/>
    <lineage>
        <taxon>Bacteria</taxon>
        <taxon>Bacillati</taxon>
        <taxon>Bacillota</taxon>
        <taxon>Clostridia</taxon>
        <taxon>Lachnospirales</taxon>
        <taxon>Lachnospiraceae</taxon>
        <taxon>Anaerosacchariphilus</taxon>
    </lineage>
</organism>
<keyword evidence="1 10" id="KW-0813">Transport</keyword>
<evidence type="ECO:0000256" key="2">
    <source>
        <dbReference type="ARBA" id="ARBA00022553"/>
    </source>
</evidence>
<dbReference type="EC" id="7.-.-.-" evidence="10"/>
<dbReference type="InterPro" id="IPR004338">
    <property type="entry name" value="NqrB/RnfD"/>
</dbReference>
<feature type="transmembrane region" description="Helical" evidence="10">
    <location>
        <begin position="255"/>
        <end position="273"/>
    </location>
</feature>
<feature type="transmembrane region" description="Helical" evidence="10">
    <location>
        <begin position="45"/>
        <end position="63"/>
    </location>
</feature>
<keyword evidence="9 10" id="KW-0472">Membrane</keyword>
<evidence type="ECO:0000256" key="6">
    <source>
        <dbReference type="ARBA" id="ARBA00022967"/>
    </source>
</evidence>
<keyword evidence="4 10" id="KW-0288">FMN</keyword>
<dbReference type="GO" id="GO:0022900">
    <property type="term" value="P:electron transport chain"/>
    <property type="evidence" value="ECO:0007669"/>
    <property type="project" value="UniProtKB-UniRule"/>
</dbReference>
<dbReference type="PANTHER" id="PTHR30578">
    <property type="entry name" value="ELECTRON TRANSPORT COMPLEX PROTEIN RNFD"/>
    <property type="match status" value="1"/>
</dbReference>
<dbReference type="NCBIfam" id="TIGR01946">
    <property type="entry name" value="rnfD"/>
    <property type="match status" value="1"/>
</dbReference>
<evidence type="ECO:0000259" key="12">
    <source>
        <dbReference type="SMART" id="SM00900"/>
    </source>
</evidence>
<feature type="domain" description="FMN-binding" evidence="12">
    <location>
        <begin position="417"/>
        <end position="507"/>
    </location>
</feature>
<proteinExistence type="inferred from homology"/>
<dbReference type="GO" id="GO:0055085">
    <property type="term" value="P:transmembrane transport"/>
    <property type="evidence" value="ECO:0007669"/>
    <property type="project" value="InterPro"/>
</dbReference>
<dbReference type="Pfam" id="PF03116">
    <property type="entry name" value="NQR2_RnfD_RnfE"/>
    <property type="match status" value="1"/>
</dbReference>
<evidence type="ECO:0000256" key="3">
    <source>
        <dbReference type="ARBA" id="ARBA00022630"/>
    </source>
</evidence>
<feature type="modified residue" description="FMN phosphoryl threonine" evidence="11">
    <location>
        <position position="490"/>
    </location>
</feature>
<feature type="modified residue" description="FMN phosphoryl threonine" evidence="10">
    <location>
        <position position="151"/>
    </location>
</feature>
<evidence type="ECO:0000256" key="10">
    <source>
        <dbReference type="HAMAP-Rule" id="MF_00462"/>
    </source>
</evidence>
<evidence type="ECO:0000256" key="11">
    <source>
        <dbReference type="HAMAP-Rule" id="MF_00479"/>
    </source>
</evidence>
<evidence type="ECO:0000256" key="7">
    <source>
        <dbReference type="ARBA" id="ARBA00022982"/>
    </source>
</evidence>
<feature type="transmembrane region" description="Helical" evidence="10">
    <location>
        <begin position="224"/>
        <end position="243"/>
    </location>
</feature>
<accession>A0A923LBN6</accession>
<keyword evidence="7 10" id="KW-0249">Electron transport</keyword>
<keyword evidence="5 10" id="KW-0812">Transmembrane</keyword>
<keyword evidence="3 10" id="KW-0285">Flavoprotein</keyword>